<dbReference type="Gene3D" id="3.10.290.10">
    <property type="entry name" value="RNA-binding S4 domain"/>
    <property type="match status" value="1"/>
</dbReference>
<gene>
    <name evidence="1" type="ORF">S01H4_36645</name>
</gene>
<feature type="non-terminal residue" evidence="1">
    <location>
        <position position="1"/>
    </location>
</feature>
<comment type="caution">
    <text evidence="1">The sequence shown here is derived from an EMBL/GenBank/DDBJ whole genome shotgun (WGS) entry which is preliminary data.</text>
</comment>
<sequence length="74" mass="8334">PSCLVKEGDTISWKPENTKTEYYKQLVQTIEGKSVLSWLSLDRQNLVGQVLSLPTPDDIDAKFDGKSIVGFYSR</sequence>
<protein>
    <submittedName>
        <fullName evidence="1">Uncharacterized protein</fullName>
    </submittedName>
</protein>
<accession>X1CCK7</accession>
<dbReference type="SUPFAM" id="SSF55174">
    <property type="entry name" value="Alpha-L RNA-binding motif"/>
    <property type="match status" value="1"/>
</dbReference>
<dbReference type="EMBL" id="BART01019609">
    <property type="protein sequence ID" value="GAG93998.1"/>
    <property type="molecule type" value="Genomic_DNA"/>
</dbReference>
<dbReference type="AlphaFoldDB" id="X1CCK7"/>
<reference evidence="1" key="1">
    <citation type="journal article" date="2014" name="Front. Microbiol.">
        <title>High frequency of phylogenetically diverse reductive dehalogenase-homologous genes in deep subseafloor sedimentary metagenomes.</title>
        <authorList>
            <person name="Kawai M."/>
            <person name="Futagami T."/>
            <person name="Toyoda A."/>
            <person name="Takaki Y."/>
            <person name="Nishi S."/>
            <person name="Hori S."/>
            <person name="Arai W."/>
            <person name="Tsubouchi T."/>
            <person name="Morono Y."/>
            <person name="Uchiyama I."/>
            <person name="Ito T."/>
            <person name="Fujiyama A."/>
            <person name="Inagaki F."/>
            <person name="Takami H."/>
        </authorList>
    </citation>
    <scope>NUCLEOTIDE SEQUENCE</scope>
    <source>
        <strain evidence="1">Expedition CK06-06</strain>
    </source>
</reference>
<organism evidence="1">
    <name type="scientific">marine sediment metagenome</name>
    <dbReference type="NCBI Taxonomy" id="412755"/>
    <lineage>
        <taxon>unclassified sequences</taxon>
        <taxon>metagenomes</taxon>
        <taxon>ecological metagenomes</taxon>
    </lineage>
</organism>
<dbReference type="InterPro" id="IPR036986">
    <property type="entry name" value="S4_RNA-bd_sf"/>
</dbReference>
<name>X1CCK7_9ZZZZ</name>
<proteinExistence type="predicted"/>
<evidence type="ECO:0000313" key="1">
    <source>
        <dbReference type="EMBL" id="GAG93998.1"/>
    </source>
</evidence>
<dbReference type="GO" id="GO:0003723">
    <property type="term" value="F:RNA binding"/>
    <property type="evidence" value="ECO:0007669"/>
    <property type="project" value="InterPro"/>
</dbReference>